<feature type="region of interest" description="Disordered" evidence="1">
    <location>
        <begin position="42"/>
        <end position="66"/>
    </location>
</feature>
<name>A0A061EEJ5_THECC</name>
<accession>A0A061EEJ5</accession>
<organism evidence="2 3">
    <name type="scientific">Theobroma cacao</name>
    <name type="common">Cacao</name>
    <name type="synonym">Cocoa</name>
    <dbReference type="NCBI Taxonomy" id="3641"/>
    <lineage>
        <taxon>Eukaryota</taxon>
        <taxon>Viridiplantae</taxon>
        <taxon>Streptophyta</taxon>
        <taxon>Embryophyta</taxon>
        <taxon>Tracheophyta</taxon>
        <taxon>Spermatophyta</taxon>
        <taxon>Magnoliopsida</taxon>
        <taxon>eudicotyledons</taxon>
        <taxon>Gunneridae</taxon>
        <taxon>Pentapetalae</taxon>
        <taxon>rosids</taxon>
        <taxon>malvids</taxon>
        <taxon>Malvales</taxon>
        <taxon>Malvaceae</taxon>
        <taxon>Byttnerioideae</taxon>
        <taxon>Theobroma</taxon>
    </lineage>
</organism>
<gene>
    <name evidence="2" type="ORF">TCM_018350</name>
</gene>
<dbReference type="AlphaFoldDB" id="A0A061EEJ5"/>
<sequence length="66" mass="7515">MAHNGIDLKENNKEKVEKITIENYRSRKVLVVWDFPPGCGRGAAPVSKEDYVNEQQGQNDLDEEDP</sequence>
<dbReference type="Proteomes" id="UP000026915">
    <property type="component" value="Chromosome 4"/>
</dbReference>
<dbReference type="Gramene" id="EOY03361">
    <property type="protein sequence ID" value="EOY03361"/>
    <property type="gene ID" value="TCM_018350"/>
</dbReference>
<evidence type="ECO:0000313" key="2">
    <source>
        <dbReference type="EMBL" id="EOY03361.1"/>
    </source>
</evidence>
<proteinExistence type="predicted"/>
<protein>
    <submittedName>
        <fullName evidence="2">Uncharacterized protein</fullName>
    </submittedName>
</protein>
<evidence type="ECO:0000313" key="3">
    <source>
        <dbReference type="Proteomes" id="UP000026915"/>
    </source>
</evidence>
<dbReference type="HOGENOM" id="CLU_2836383_0_0_1"/>
<evidence type="ECO:0000256" key="1">
    <source>
        <dbReference type="SAM" id="MobiDB-lite"/>
    </source>
</evidence>
<keyword evidence="3" id="KW-1185">Reference proteome</keyword>
<dbReference type="InParanoid" id="A0A061EEJ5"/>
<reference evidence="2 3" key="1">
    <citation type="journal article" date="2013" name="Genome Biol.">
        <title>The genome sequence of the most widely cultivated cacao type and its use to identify candidate genes regulating pod color.</title>
        <authorList>
            <person name="Motamayor J.C."/>
            <person name="Mockaitis K."/>
            <person name="Schmutz J."/>
            <person name="Haiminen N."/>
            <person name="Iii D.L."/>
            <person name="Cornejo O."/>
            <person name="Findley S.D."/>
            <person name="Zheng P."/>
            <person name="Utro F."/>
            <person name="Royaert S."/>
            <person name="Saski C."/>
            <person name="Jenkins J."/>
            <person name="Podicheti R."/>
            <person name="Zhao M."/>
            <person name="Scheffler B.E."/>
            <person name="Stack J.C."/>
            <person name="Feltus F.A."/>
            <person name="Mustiga G.M."/>
            <person name="Amores F."/>
            <person name="Phillips W."/>
            <person name="Marelli J.P."/>
            <person name="May G.D."/>
            <person name="Shapiro H."/>
            <person name="Ma J."/>
            <person name="Bustamante C.D."/>
            <person name="Schnell R.J."/>
            <person name="Main D."/>
            <person name="Gilbert D."/>
            <person name="Parida L."/>
            <person name="Kuhn D.N."/>
        </authorList>
    </citation>
    <scope>NUCLEOTIDE SEQUENCE [LARGE SCALE GENOMIC DNA]</scope>
    <source>
        <strain evidence="3">cv. Matina 1-6</strain>
    </source>
</reference>
<dbReference type="EMBL" id="CM001882">
    <property type="protein sequence ID" value="EOY03361.1"/>
    <property type="molecule type" value="Genomic_DNA"/>
</dbReference>